<dbReference type="Proteomes" id="UP001165090">
    <property type="component" value="Unassembled WGS sequence"/>
</dbReference>
<dbReference type="EMBL" id="BSDZ01000086">
    <property type="protein sequence ID" value="GLI69389.1"/>
    <property type="molecule type" value="Genomic_DNA"/>
</dbReference>
<feature type="transmembrane region" description="Helical" evidence="1">
    <location>
        <begin position="80"/>
        <end position="101"/>
    </location>
</feature>
<keyword evidence="1" id="KW-1133">Transmembrane helix</keyword>
<name>A0ABQ5SI02_9CHLO</name>
<sequence length="200" mass="21756">MLLVRMPSFSLTSRNFVRLLTSCGMAKMLCHFSRASGAGSKHIQVGMELHDMVCGMCGAIVSTRSSLCCKMAYWGFKTPANFGMWLVITILLVTGAIWLIIGGLDTGGCNYCYSKFNKDLSPKHNGDSIDKGCHVLLFSFQLYEPKLALESDARGNMWGWCMLATGPVGELAAGSAMFLLGLLLLTYFCCAPRPSNVTPV</sequence>
<protein>
    <submittedName>
        <fullName evidence="2">Uncharacterized protein</fullName>
    </submittedName>
</protein>
<gene>
    <name evidence="2" type="ORF">VaNZ11_013991</name>
</gene>
<evidence type="ECO:0000313" key="3">
    <source>
        <dbReference type="Proteomes" id="UP001165090"/>
    </source>
</evidence>
<evidence type="ECO:0000256" key="1">
    <source>
        <dbReference type="SAM" id="Phobius"/>
    </source>
</evidence>
<reference evidence="2 3" key="1">
    <citation type="journal article" date="2023" name="IScience">
        <title>Expanded male sex-determining region conserved during the evolution of homothallism in the green alga Volvox.</title>
        <authorList>
            <person name="Yamamoto K."/>
            <person name="Matsuzaki R."/>
            <person name="Mahakham W."/>
            <person name="Heman W."/>
            <person name="Sekimoto H."/>
            <person name="Kawachi M."/>
            <person name="Minakuchi Y."/>
            <person name="Toyoda A."/>
            <person name="Nozaki H."/>
        </authorList>
    </citation>
    <scope>NUCLEOTIDE SEQUENCE [LARGE SCALE GENOMIC DNA]</scope>
    <source>
        <strain evidence="2 3">NIES-4468</strain>
    </source>
</reference>
<keyword evidence="1" id="KW-0812">Transmembrane</keyword>
<feature type="transmembrane region" description="Helical" evidence="1">
    <location>
        <begin position="171"/>
        <end position="190"/>
    </location>
</feature>
<organism evidence="2 3">
    <name type="scientific">Volvox africanus</name>
    <dbReference type="NCBI Taxonomy" id="51714"/>
    <lineage>
        <taxon>Eukaryota</taxon>
        <taxon>Viridiplantae</taxon>
        <taxon>Chlorophyta</taxon>
        <taxon>core chlorophytes</taxon>
        <taxon>Chlorophyceae</taxon>
        <taxon>CS clade</taxon>
        <taxon>Chlamydomonadales</taxon>
        <taxon>Volvocaceae</taxon>
        <taxon>Volvox</taxon>
    </lineage>
</organism>
<keyword evidence="1" id="KW-0472">Membrane</keyword>
<comment type="caution">
    <text evidence="2">The sequence shown here is derived from an EMBL/GenBank/DDBJ whole genome shotgun (WGS) entry which is preliminary data.</text>
</comment>
<evidence type="ECO:0000313" key="2">
    <source>
        <dbReference type="EMBL" id="GLI69389.1"/>
    </source>
</evidence>
<keyword evidence="3" id="KW-1185">Reference proteome</keyword>
<accession>A0ABQ5SI02</accession>
<proteinExistence type="predicted"/>